<dbReference type="Proteomes" id="UP000887013">
    <property type="component" value="Unassembled WGS sequence"/>
</dbReference>
<evidence type="ECO:0000313" key="3">
    <source>
        <dbReference type="Proteomes" id="UP000887013"/>
    </source>
</evidence>
<dbReference type="EMBL" id="BMAW01022813">
    <property type="protein sequence ID" value="GFT79604.1"/>
    <property type="molecule type" value="Genomic_DNA"/>
</dbReference>
<dbReference type="OrthoDB" id="6775828at2759"/>
<evidence type="ECO:0000313" key="2">
    <source>
        <dbReference type="EMBL" id="GFT79604.1"/>
    </source>
</evidence>
<dbReference type="AlphaFoldDB" id="A0A8X6PPW9"/>
<accession>A0A8X6PPW9</accession>
<organism evidence="2 3">
    <name type="scientific">Nephila pilipes</name>
    <name type="common">Giant wood spider</name>
    <name type="synonym">Nephila maculata</name>
    <dbReference type="NCBI Taxonomy" id="299642"/>
    <lineage>
        <taxon>Eukaryota</taxon>
        <taxon>Metazoa</taxon>
        <taxon>Ecdysozoa</taxon>
        <taxon>Arthropoda</taxon>
        <taxon>Chelicerata</taxon>
        <taxon>Arachnida</taxon>
        <taxon>Araneae</taxon>
        <taxon>Araneomorphae</taxon>
        <taxon>Entelegynae</taxon>
        <taxon>Araneoidea</taxon>
        <taxon>Nephilidae</taxon>
        <taxon>Nephila</taxon>
    </lineage>
</organism>
<name>A0A8X6PPW9_NEPPI</name>
<sequence>MDTAPVTPMPSPHPSPRRIQRTANTTHSIPRRQMAPPIIIDNIKNGTTLLKSLQAVTKTKLTAKLTGTSLRIYPQTAHAYHKIRHYIDEQKLQAHTYMLPEEKKIKAVIRGMPIDMPPTEIAEELLEKNITAEEPKDAPPVNRWRLRAAARAPRVDPQQTQELSTEDFPPLPTQPKPKKTPPQEDAIATDPFTILKHPKCRELYKEMMEFVNIAQNIPTKA</sequence>
<feature type="non-terminal residue" evidence="2">
    <location>
        <position position="221"/>
    </location>
</feature>
<proteinExistence type="predicted"/>
<gene>
    <name evidence="2" type="ORF">NPIL_454411</name>
</gene>
<feature type="region of interest" description="Disordered" evidence="1">
    <location>
        <begin position="150"/>
        <end position="189"/>
    </location>
</feature>
<reference evidence="2" key="1">
    <citation type="submission" date="2020-08" db="EMBL/GenBank/DDBJ databases">
        <title>Multicomponent nature underlies the extraordinary mechanical properties of spider dragline silk.</title>
        <authorList>
            <person name="Kono N."/>
            <person name="Nakamura H."/>
            <person name="Mori M."/>
            <person name="Yoshida Y."/>
            <person name="Ohtoshi R."/>
            <person name="Malay A.D."/>
            <person name="Moran D.A.P."/>
            <person name="Tomita M."/>
            <person name="Numata K."/>
            <person name="Arakawa K."/>
        </authorList>
    </citation>
    <scope>NUCLEOTIDE SEQUENCE</scope>
</reference>
<evidence type="ECO:0000256" key="1">
    <source>
        <dbReference type="SAM" id="MobiDB-lite"/>
    </source>
</evidence>
<protein>
    <submittedName>
        <fullName evidence="2">Uncharacterized protein</fullName>
    </submittedName>
</protein>
<keyword evidence="3" id="KW-1185">Reference proteome</keyword>
<feature type="region of interest" description="Disordered" evidence="1">
    <location>
        <begin position="1"/>
        <end position="28"/>
    </location>
</feature>
<comment type="caution">
    <text evidence="2">The sequence shown here is derived from an EMBL/GenBank/DDBJ whole genome shotgun (WGS) entry which is preliminary data.</text>
</comment>